<evidence type="ECO:0000313" key="2">
    <source>
        <dbReference type="Proteomes" id="UP001642260"/>
    </source>
</evidence>
<proteinExistence type="predicted"/>
<organism evidence="1 2">
    <name type="scientific">Eruca vesicaria subsp. sativa</name>
    <name type="common">Garden rocket</name>
    <name type="synonym">Eruca sativa</name>
    <dbReference type="NCBI Taxonomy" id="29727"/>
    <lineage>
        <taxon>Eukaryota</taxon>
        <taxon>Viridiplantae</taxon>
        <taxon>Streptophyta</taxon>
        <taxon>Embryophyta</taxon>
        <taxon>Tracheophyta</taxon>
        <taxon>Spermatophyta</taxon>
        <taxon>Magnoliopsida</taxon>
        <taxon>eudicotyledons</taxon>
        <taxon>Gunneridae</taxon>
        <taxon>Pentapetalae</taxon>
        <taxon>rosids</taxon>
        <taxon>malvids</taxon>
        <taxon>Brassicales</taxon>
        <taxon>Brassicaceae</taxon>
        <taxon>Brassiceae</taxon>
        <taxon>Eruca</taxon>
    </lineage>
</organism>
<comment type="caution">
    <text evidence="1">The sequence shown here is derived from an EMBL/GenBank/DDBJ whole genome shotgun (WGS) entry which is preliminary data.</text>
</comment>
<keyword evidence="2" id="KW-1185">Reference proteome</keyword>
<name>A0ABC8K445_ERUVS</name>
<dbReference type="Proteomes" id="UP001642260">
    <property type="component" value="Unassembled WGS sequence"/>
</dbReference>
<protein>
    <submittedName>
        <fullName evidence="1">Uncharacterized protein</fullName>
    </submittedName>
</protein>
<dbReference type="EMBL" id="CAKOAT010183710">
    <property type="protein sequence ID" value="CAH8353557.1"/>
    <property type="molecule type" value="Genomic_DNA"/>
</dbReference>
<dbReference type="AlphaFoldDB" id="A0ABC8K445"/>
<gene>
    <name evidence="1" type="ORF">ERUC_LOCUS19312</name>
</gene>
<evidence type="ECO:0000313" key="1">
    <source>
        <dbReference type="EMBL" id="CAH8353557.1"/>
    </source>
</evidence>
<accession>A0ABC8K445</accession>
<reference evidence="1 2" key="1">
    <citation type="submission" date="2022-03" db="EMBL/GenBank/DDBJ databases">
        <authorList>
            <person name="Macdonald S."/>
            <person name="Ahmed S."/>
            <person name="Newling K."/>
        </authorList>
    </citation>
    <scope>NUCLEOTIDE SEQUENCE [LARGE SCALE GENOMIC DNA]</scope>
</reference>
<sequence>MKSPSITLEPSVTTLGKVISPRASSLPSISEFFVVVEVGSRIKTANTRENSLQEQQVSTKVTEVTEVDEVTDTTGDCEIPLEVEMDIVSETMNTSAPVDTKEVASSPNTKQVISLDRHSGYFMVHVYHEDDGSSSAEGSAGKDSELPFFPVSNRKGSVRLPKLNTNMYNVFA</sequence>